<dbReference type="Proteomes" id="UP001595829">
    <property type="component" value="Unassembled WGS sequence"/>
</dbReference>
<name>A0ABV9XJV4_9ACTN</name>
<keyword evidence="2" id="KW-1185">Reference proteome</keyword>
<gene>
    <name evidence="1" type="ORF">ACFPM3_20305</name>
</gene>
<evidence type="ECO:0000313" key="1">
    <source>
        <dbReference type="EMBL" id="MFC5024475.1"/>
    </source>
</evidence>
<comment type="caution">
    <text evidence="1">The sequence shown here is derived from an EMBL/GenBank/DDBJ whole genome shotgun (WGS) entry which is preliminary data.</text>
</comment>
<proteinExistence type="predicted"/>
<dbReference type="RefSeq" id="WP_345686750.1">
    <property type="nucleotide sequence ID" value="NZ_BAABIT010000001.1"/>
</dbReference>
<dbReference type="EMBL" id="JBHSJD010000014">
    <property type="protein sequence ID" value="MFC5024475.1"/>
    <property type="molecule type" value="Genomic_DNA"/>
</dbReference>
<evidence type="ECO:0000313" key="2">
    <source>
        <dbReference type="Proteomes" id="UP001595829"/>
    </source>
</evidence>
<accession>A0ABV9XJV4</accession>
<organism evidence="1 2">
    <name type="scientific">Streptomyces coeruleoprunus</name>
    <dbReference type="NCBI Taxonomy" id="285563"/>
    <lineage>
        <taxon>Bacteria</taxon>
        <taxon>Bacillati</taxon>
        <taxon>Actinomycetota</taxon>
        <taxon>Actinomycetes</taxon>
        <taxon>Kitasatosporales</taxon>
        <taxon>Streptomycetaceae</taxon>
        <taxon>Streptomyces</taxon>
    </lineage>
</organism>
<protein>
    <submittedName>
        <fullName evidence="1">Uncharacterized protein</fullName>
    </submittedName>
</protein>
<reference evidence="2" key="1">
    <citation type="journal article" date="2019" name="Int. J. Syst. Evol. Microbiol.">
        <title>The Global Catalogue of Microorganisms (GCM) 10K type strain sequencing project: providing services to taxonomists for standard genome sequencing and annotation.</title>
        <authorList>
            <consortium name="The Broad Institute Genomics Platform"/>
            <consortium name="The Broad Institute Genome Sequencing Center for Infectious Disease"/>
            <person name="Wu L."/>
            <person name="Ma J."/>
        </authorList>
    </citation>
    <scope>NUCLEOTIDE SEQUENCE [LARGE SCALE GENOMIC DNA]</scope>
    <source>
        <strain evidence="2">CGMCC 4.1648</strain>
    </source>
</reference>
<sequence>MTLRLKTKSVRFELTDEDAETVVTLSSDDDQETLVRKLRRVIALVEGEPSGPQSTFLVDGSLNPAVKTYGPVVGTGALPQPTNGWAAMYGPPALPERLEGEVELVQPGEDA</sequence>